<keyword evidence="2" id="KW-1133">Transmembrane helix</keyword>
<dbReference type="AlphaFoldDB" id="A0AAW1WWH8"/>
<protein>
    <submittedName>
        <fullName evidence="4">Uncharacterized protein</fullName>
    </submittedName>
</protein>
<feature type="compositionally biased region" description="Pro residues" evidence="1">
    <location>
        <begin position="110"/>
        <end position="138"/>
    </location>
</feature>
<evidence type="ECO:0000313" key="5">
    <source>
        <dbReference type="Proteomes" id="UP001457282"/>
    </source>
</evidence>
<proteinExistence type="predicted"/>
<keyword evidence="5" id="KW-1185">Reference proteome</keyword>
<feature type="transmembrane region" description="Helical" evidence="2">
    <location>
        <begin position="188"/>
        <end position="206"/>
    </location>
</feature>
<reference evidence="4 5" key="1">
    <citation type="journal article" date="2023" name="G3 (Bethesda)">
        <title>A chromosome-length genome assembly and annotation of blackberry (Rubus argutus, cv. 'Hillquist').</title>
        <authorList>
            <person name="Bruna T."/>
            <person name="Aryal R."/>
            <person name="Dudchenko O."/>
            <person name="Sargent D.J."/>
            <person name="Mead D."/>
            <person name="Buti M."/>
            <person name="Cavallini A."/>
            <person name="Hytonen T."/>
            <person name="Andres J."/>
            <person name="Pham M."/>
            <person name="Weisz D."/>
            <person name="Mascagni F."/>
            <person name="Usai G."/>
            <person name="Natali L."/>
            <person name="Bassil N."/>
            <person name="Fernandez G.E."/>
            <person name="Lomsadze A."/>
            <person name="Armour M."/>
            <person name="Olukolu B."/>
            <person name="Poorten T."/>
            <person name="Britton C."/>
            <person name="Davik J."/>
            <person name="Ashrafi H."/>
            <person name="Aiden E.L."/>
            <person name="Borodovsky M."/>
            <person name="Worthington M."/>
        </authorList>
    </citation>
    <scope>NUCLEOTIDE SEQUENCE [LARGE SCALE GENOMIC DNA]</scope>
    <source>
        <strain evidence="4">PI 553951</strain>
    </source>
</reference>
<gene>
    <name evidence="4" type="ORF">M0R45_025230</name>
</gene>
<organism evidence="4 5">
    <name type="scientific">Rubus argutus</name>
    <name type="common">Southern blackberry</name>
    <dbReference type="NCBI Taxonomy" id="59490"/>
    <lineage>
        <taxon>Eukaryota</taxon>
        <taxon>Viridiplantae</taxon>
        <taxon>Streptophyta</taxon>
        <taxon>Embryophyta</taxon>
        <taxon>Tracheophyta</taxon>
        <taxon>Spermatophyta</taxon>
        <taxon>Magnoliopsida</taxon>
        <taxon>eudicotyledons</taxon>
        <taxon>Gunneridae</taxon>
        <taxon>Pentapetalae</taxon>
        <taxon>rosids</taxon>
        <taxon>fabids</taxon>
        <taxon>Rosales</taxon>
        <taxon>Rosaceae</taxon>
        <taxon>Rosoideae</taxon>
        <taxon>Rosoideae incertae sedis</taxon>
        <taxon>Rubus</taxon>
    </lineage>
</organism>
<accession>A0AAW1WWH8</accession>
<sequence>MACLTAILFAIISFLSTRVISIPVISASSAASFALSSRDFPVGEPSSETGDSLTGDHGCDAPPTAGEPRSKIGDSLTGDPGHGAPPPDGDHGRGAPPPAVQTPPSGSSPAPNPPAGDPERGAPPPAVPAPPPTVPAPPTAVLAPLTAISAPPSGSSPAPPPPTGDPGCGAPPPATPTCQLCCKRQTNIISGSMIVYSVVMVVFNRFSPPKFDEYMNFLDHKREGMKQNDAVIHSSVMCKFGIVALLAILVILKLGWIILQSWGILTNVGPELDEIQQLLEAAAEVF</sequence>
<keyword evidence="2" id="KW-0812">Transmembrane</keyword>
<feature type="compositionally biased region" description="Pro residues" evidence="1">
    <location>
        <begin position="157"/>
        <end position="170"/>
    </location>
</feature>
<keyword evidence="3" id="KW-0732">Signal</keyword>
<evidence type="ECO:0000256" key="2">
    <source>
        <dbReference type="SAM" id="Phobius"/>
    </source>
</evidence>
<dbReference type="EMBL" id="JBEDUW010000005">
    <property type="protein sequence ID" value="KAK9928076.1"/>
    <property type="molecule type" value="Genomic_DNA"/>
</dbReference>
<feature type="chain" id="PRO_5043654502" evidence="3">
    <location>
        <begin position="22"/>
        <end position="286"/>
    </location>
</feature>
<feature type="region of interest" description="Disordered" evidence="1">
    <location>
        <begin position="40"/>
        <end position="170"/>
    </location>
</feature>
<evidence type="ECO:0000256" key="1">
    <source>
        <dbReference type="SAM" id="MobiDB-lite"/>
    </source>
</evidence>
<feature type="transmembrane region" description="Helical" evidence="2">
    <location>
        <begin position="236"/>
        <end position="259"/>
    </location>
</feature>
<evidence type="ECO:0000313" key="4">
    <source>
        <dbReference type="EMBL" id="KAK9928076.1"/>
    </source>
</evidence>
<keyword evidence="2" id="KW-0472">Membrane</keyword>
<comment type="caution">
    <text evidence="4">The sequence shown here is derived from an EMBL/GenBank/DDBJ whole genome shotgun (WGS) entry which is preliminary data.</text>
</comment>
<feature type="signal peptide" evidence="3">
    <location>
        <begin position="1"/>
        <end position="21"/>
    </location>
</feature>
<feature type="compositionally biased region" description="Low complexity" evidence="1">
    <location>
        <begin position="139"/>
        <end position="156"/>
    </location>
</feature>
<evidence type="ECO:0000256" key="3">
    <source>
        <dbReference type="SAM" id="SignalP"/>
    </source>
</evidence>
<name>A0AAW1WWH8_RUBAR</name>
<dbReference type="Proteomes" id="UP001457282">
    <property type="component" value="Unassembled WGS sequence"/>
</dbReference>